<dbReference type="Proteomes" id="UP000005306">
    <property type="component" value="Unassembled WGS sequence"/>
</dbReference>
<keyword evidence="2" id="KW-0732">Signal</keyword>
<feature type="region of interest" description="Disordered" evidence="1">
    <location>
        <begin position="43"/>
        <end position="86"/>
    </location>
</feature>
<evidence type="ECO:0000313" key="3">
    <source>
        <dbReference type="EMBL" id="EAS85260.1"/>
    </source>
</evidence>
<dbReference type="EMBL" id="AAPV01000001">
    <property type="protein sequence ID" value="EAS85260.1"/>
    <property type="molecule type" value="Genomic_DNA"/>
</dbReference>
<reference evidence="3 4" key="1">
    <citation type="submission" date="2006-04" db="EMBL/GenBank/DDBJ databases">
        <authorList>
            <person name="Giovannoni S.J."/>
            <person name="Cho J.-C."/>
            <person name="Ferriera S."/>
            <person name="Johnson J."/>
            <person name="Kravitz S."/>
            <person name="Halpern A."/>
            <person name="Remington K."/>
            <person name="Beeson K."/>
            <person name="Tran B."/>
            <person name="Rogers Y.-H."/>
            <person name="Friedman R."/>
            <person name="Venter J.C."/>
        </authorList>
    </citation>
    <scope>NUCLEOTIDE SEQUENCE [LARGE SCALE GENOMIC DNA]</scope>
    <source>
        <strain evidence="3 4">HTCC1002</strain>
    </source>
</reference>
<organism evidence="3 4">
    <name type="scientific">Pelagibacter ubique (strain HTCC1002)</name>
    <dbReference type="NCBI Taxonomy" id="314261"/>
    <lineage>
        <taxon>Bacteria</taxon>
        <taxon>Pseudomonadati</taxon>
        <taxon>Pseudomonadota</taxon>
        <taxon>Alphaproteobacteria</taxon>
        <taxon>Candidatus Pelagibacterales</taxon>
        <taxon>Candidatus Pelagibacteraceae</taxon>
        <taxon>Candidatus Pelagibacter</taxon>
    </lineage>
</organism>
<protein>
    <submittedName>
        <fullName evidence="3">Type 4 fimbrial biogenesis protein PilP</fullName>
    </submittedName>
</protein>
<dbReference type="HOGENOM" id="CLU_134902_0_0_5"/>
<dbReference type="AlphaFoldDB" id="Q1V0G8"/>
<dbReference type="GeneID" id="66294565"/>
<evidence type="ECO:0000313" key="4">
    <source>
        <dbReference type="Proteomes" id="UP000005306"/>
    </source>
</evidence>
<dbReference type="RefSeq" id="WP_006997847.1">
    <property type="nucleotide sequence ID" value="NZ_CH724130.1"/>
</dbReference>
<sequence>MNFFKIIIISVFFMLLSKVSMADSHDKEQNIIDKAKEINKKIKEKQANSQSNISSEIKDEEPLPLNDPFAGDSSLTGGNTILSSNPEEAQNEMSLYKFKLVGIMTSANDDGFVSLINSSGNIITLARFEELSPGVKLVGLNNREAVFEKNENSLLVINFNNKITERTK</sequence>
<feature type="compositionally biased region" description="Polar residues" evidence="1">
    <location>
        <begin position="73"/>
        <end position="86"/>
    </location>
</feature>
<comment type="caution">
    <text evidence="3">The sequence shown here is derived from an EMBL/GenBank/DDBJ whole genome shotgun (WGS) entry which is preliminary data.</text>
</comment>
<proteinExistence type="predicted"/>
<evidence type="ECO:0000256" key="2">
    <source>
        <dbReference type="SAM" id="SignalP"/>
    </source>
</evidence>
<evidence type="ECO:0000256" key="1">
    <source>
        <dbReference type="SAM" id="MobiDB-lite"/>
    </source>
</evidence>
<gene>
    <name evidence="3" type="ORF">PU1002_06046</name>
</gene>
<accession>Q1V0G8</accession>
<feature type="signal peptide" evidence="2">
    <location>
        <begin position="1"/>
        <end position="22"/>
    </location>
</feature>
<name>Q1V0G8_PELU1</name>
<feature type="chain" id="PRO_5004197088" evidence="2">
    <location>
        <begin position="23"/>
        <end position="168"/>
    </location>
</feature>